<dbReference type="HOGENOM" id="CLU_2155852_0_0_9"/>
<name>F8FFG4_PAEMK</name>
<gene>
    <name evidence="2" type="ordered locus">KNP414_03648</name>
</gene>
<dbReference type="KEGG" id="pms:KNP414_03648"/>
<evidence type="ECO:0000313" key="3">
    <source>
        <dbReference type="Proteomes" id="UP000006620"/>
    </source>
</evidence>
<keyword evidence="1" id="KW-0812">Transmembrane</keyword>
<organism evidence="2 3">
    <name type="scientific">Paenibacillus mucilaginosus (strain KNP414)</name>
    <dbReference type="NCBI Taxonomy" id="1036673"/>
    <lineage>
        <taxon>Bacteria</taxon>
        <taxon>Bacillati</taxon>
        <taxon>Bacillota</taxon>
        <taxon>Bacilli</taxon>
        <taxon>Bacillales</taxon>
        <taxon>Paenibacillaceae</taxon>
        <taxon>Paenibacillus</taxon>
    </lineage>
</organism>
<proteinExistence type="predicted"/>
<dbReference type="Proteomes" id="UP000006620">
    <property type="component" value="Chromosome"/>
</dbReference>
<evidence type="ECO:0000256" key="1">
    <source>
        <dbReference type="SAM" id="Phobius"/>
    </source>
</evidence>
<dbReference type="PATRIC" id="fig|1036673.3.peg.3347"/>
<accession>F8FFG4</accession>
<evidence type="ECO:0000313" key="2">
    <source>
        <dbReference type="EMBL" id="AEI42192.1"/>
    </source>
</evidence>
<reference evidence="2 3" key="2">
    <citation type="journal article" date="2013" name="Genome Announc.">
        <title>Genome Sequence of Growth-Improving Paenibacillus mucilaginosus Strain KNP414.</title>
        <authorList>
            <person name="Lu J.J."/>
            <person name="Wang J.F."/>
            <person name="Hu X.F."/>
        </authorList>
    </citation>
    <scope>NUCLEOTIDE SEQUENCE [LARGE SCALE GENOMIC DNA]</scope>
    <source>
        <strain evidence="2 3">KNP414</strain>
    </source>
</reference>
<feature type="transmembrane region" description="Helical" evidence="1">
    <location>
        <begin position="55"/>
        <end position="75"/>
    </location>
</feature>
<protein>
    <submittedName>
        <fullName evidence="2">Uncharacterized protein</fullName>
    </submittedName>
</protein>
<reference evidence="3" key="1">
    <citation type="submission" date="2011-06" db="EMBL/GenBank/DDBJ databases">
        <title>Complete genome sequence of Paenibacillus mucilaginosus KNP414.</title>
        <authorList>
            <person name="Wang J."/>
            <person name="Hu S."/>
            <person name="Hu X."/>
            <person name="Zhang B."/>
            <person name="Dong D."/>
            <person name="Zhang S."/>
            <person name="Zhao K."/>
            <person name="Wu D."/>
        </authorList>
    </citation>
    <scope>NUCLEOTIDE SEQUENCE [LARGE SCALE GENOMIC DNA]</scope>
    <source>
        <strain evidence="3">KNP414</strain>
    </source>
</reference>
<dbReference type="EMBL" id="CP002869">
    <property type="protein sequence ID" value="AEI42192.1"/>
    <property type="molecule type" value="Genomic_DNA"/>
</dbReference>
<sequence length="111" mass="12376">MFQHSFQLNDVFDVVASLQSYYVPHARNYTQLLKKLREFQMLLGKAGGYRMNKGLALLWAVVGTALLAAISYGMATGSTGMAVLFSVISFFFIGAGFIVKAKQRKRSEQQE</sequence>
<feature type="transmembrane region" description="Helical" evidence="1">
    <location>
        <begin position="81"/>
        <end position="99"/>
    </location>
</feature>
<dbReference type="AlphaFoldDB" id="F8FFG4"/>
<keyword evidence="1" id="KW-1133">Transmembrane helix</keyword>
<keyword evidence="1" id="KW-0472">Membrane</keyword>